<gene>
    <name evidence="5" type="ORF">HZZ10_18440</name>
</gene>
<dbReference type="GO" id="GO:0016829">
    <property type="term" value="F:lyase activity"/>
    <property type="evidence" value="ECO:0007669"/>
    <property type="project" value="UniProtKB-KW"/>
</dbReference>
<keyword evidence="6" id="KW-1185">Reference proteome</keyword>
<dbReference type="PANTHER" id="PTHR28004:SF8">
    <property type="entry name" value="D-SERINE DEAMINASE"/>
    <property type="match status" value="1"/>
</dbReference>
<feature type="domain" description="D-serine dehydratase-like" evidence="4">
    <location>
        <begin position="354"/>
        <end position="460"/>
    </location>
</feature>
<evidence type="ECO:0000256" key="3">
    <source>
        <dbReference type="SAM" id="MobiDB-lite"/>
    </source>
</evidence>
<dbReference type="InterPro" id="IPR026956">
    <property type="entry name" value="D-ser_dehydrat-like_dom"/>
</dbReference>
<reference evidence="5 6" key="1">
    <citation type="submission" date="2020-07" db="EMBL/GenBank/DDBJ databases">
        <title>MOT database genomes.</title>
        <authorList>
            <person name="Joseph S."/>
            <person name="Aduse-Opoku J."/>
            <person name="Hashim A."/>
            <person name="Wade W."/>
            <person name="Curtis M."/>
        </authorList>
    </citation>
    <scope>NUCLEOTIDE SEQUENCE [LARGE SCALE GENOMIC DNA]</scope>
    <source>
        <strain evidence="5 6">DSM 100099</strain>
    </source>
</reference>
<dbReference type="Gene3D" id="2.40.37.20">
    <property type="entry name" value="D-serine dehydratase-like domain"/>
    <property type="match status" value="1"/>
</dbReference>
<dbReference type="InterPro" id="IPR029066">
    <property type="entry name" value="PLP-binding_barrel"/>
</dbReference>
<dbReference type="Gene3D" id="3.20.20.10">
    <property type="entry name" value="Alanine racemase"/>
    <property type="match status" value="1"/>
</dbReference>
<dbReference type="InterPro" id="IPR001608">
    <property type="entry name" value="Ala_racemase_N"/>
</dbReference>
<accession>A0A853EXH5</accession>
<evidence type="ECO:0000259" key="4">
    <source>
        <dbReference type="SMART" id="SM01119"/>
    </source>
</evidence>
<evidence type="ECO:0000313" key="6">
    <source>
        <dbReference type="Proteomes" id="UP000561011"/>
    </source>
</evidence>
<comment type="caution">
    <text evidence="5">The sequence shown here is derived from an EMBL/GenBank/DDBJ whole genome shotgun (WGS) entry which is preliminary data.</text>
</comment>
<dbReference type="Pfam" id="PF01168">
    <property type="entry name" value="Ala_racemase_N"/>
    <property type="match status" value="1"/>
</dbReference>
<name>A0A853EXH5_9MICO</name>
<protein>
    <submittedName>
        <fullName evidence="5">Alanine racemase</fullName>
    </submittedName>
</protein>
<sequence length="473" mass="49464">MSEQDGTPSTTTHGLEDVATGTAETRGTAHGHEHGRGRSSDTVGPRTKGLALGAPATLAEVTADLPSTTGDTFGWPLLTLDDAALEHNLTTMAEVCRSAGVLHAPHVKTTMSRQVFARQQAHGAWGATVANPAQLHTVVDWGVRRVFLANEMVDPRETRRLRTLVETSDALDPLEAWLYVDSAYGVRLLATAFADAAPEVRERVGVLVEVGVAGGRTGTRGPEQALDLARSVAGAGLRLVGVAGYEGSAASGTTPDDLARVAAYCRSLREVAGLFVEAGLVGQDGSPIVVSAGGSSFLDVVVAELPGPLDGPDGRTTPVDVLVRSGAYVTHDHGFCERMDPWRRIPGAVPMRAAATVWAQVLSAPEPGLVVLGAGRRDLAYDLDLPVALSVRRADDDGVLASPEPLHGARVTGLNDQHLFLAVDDLAPGTPALGPGDVVGLGISHPCTLFDKWRVAAVVDAEDRVVELVTTDF</sequence>
<feature type="region of interest" description="Disordered" evidence="3">
    <location>
        <begin position="1"/>
        <end position="49"/>
    </location>
</feature>
<proteinExistence type="inferred from homology"/>
<evidence type="ECO:0000313" key="5">
    <source>
        <dbReference type="EMBL" id="NYS95486.1"/>
    </source>
</evidence>
<dbReference type="Proteomes" id="UP000561011">
    <property type="component" value="Unassembled WGS sequence"/>
</dbReference>
<dbReference type="Pfam" id="PF14031">
    <property type="entry name" value="D-ser_dehydrat"/>
    <property type="match status" value="1"/>
</dbReference>
<evidence type="ECO:0000256" key="1">
    <source>
        <dbReference type="ARBA" id="ARBA00005323"/>
    </source>
</evidence>
<dbReference type="InterPro" id="IPR042208">
    <property type="entry name" value="D-ser_dehydrat-like_sf"/>
</dbReference>
<dbReference type="SMART" id="SM01119">
    <property type="entry name" value="D-ser_dehydrat"/>
    <property type="match status" value="1"/>
</dbReference>
<organism evidence="5 6">
    <name type="scientific">Sanguibacter inulinus</name>
    <dbReference type="NCBI Taxonomy" id="60922"/>
    <lineage>
        <taxon>Bacteria</taxon>
        <taxon>Bacillati</taxon>
        <taxon>Actinomycetota</taxon>
        <taxon>Actinomycetes</taxon>
        <taxon>Micrococcales</taxon>
        <taxon>Sanguibacteraceae</taxon>
        <taxon>Sanguibacter</taxon>
    </lineage>
</organism>
<feature type="compositionally biased region" description="Basic and acidic residues" evidence="3">
    <location>
        <begin position="30"/>
        <end position="39"/>
    </location>
</feature>
<comment type="similarity">
    <text evidence="1">Belongs to the DSD1 family.</text>
</comment>
<keyword evidence="2" id="KW-0456">Lyase</keyword>
<dbReference type="InterPro" id="IPR051466">
    <property type="entry name" value="D-amino_acid_metab_enzyme"/>
</dbReference>
<evidence type="ECO:0000256" key="2">
    <source>
        <dbReference type="ARBA" id="ARBA00023239"/>
    </source>
</evidence>
<dbReference type="EMBL" id="JACBYE010000079">
    <property type="protein sequence ID" value="NYS95486.1"/>
    <property type="molecule type" value="Genomic_DNA"/>
</dbReference>
<dbReference type="AlphaFoldDB" id="A0A853EXH5"/>
<dbReference type="PANTHER" id="PTHR28004">
    <property type="entry name" value="ZGC:162816-RELATED"/>
    <property type="match status" value="1"/>
</dbReference>
<dbReference type="RefSeq" id="WP_179914630.1">
    <property type="nucleotide sequence ID" value="NZ_JACBYE010000079.1"/>
</dbReference>
<dbReference type="SUPFAM" id="SSF51419">
    <property type="entry name" value="PLP-binding barrel"/>
    <property type="match status" value="1"/>
</dbReference>
<feature type="compositionally biased region" description="Polar residues" evidence="3">
    <location>
        <begin position="1"/>
        <end position="13"/>
    </location>
</feature>